<dbReference type="SUPFAM" id="SSF143447">
    <property type="entry name" value="AMMECR1-like"/>
    <property type="match status" value="2"/>
</dbReference>
<dbReference type="InterPro" id="IPR023473">
    <property type="entry name" value="AMMECR1"/>
</dbReference>
<dbReference type="PROSITE" id="PS51112">
    <property type="entry name" value="AMMECR1"/>
    <property type="match status" value="1"/>
</dbReference>
<dbReference type="OrthoDB" id="24630at2759"/>
<dbReference type="PANTHER" id="PTHR13016">
    <property type="entry name" value="AMMECR1 HOMOLOG"/>
    <property type="match status" value="1"/>
</dbReference>
<dbReference type="InterPro" id="IPR002733">
    <property type="entry name" value="AMMECR1_domain"/>
</dbReference>
<accession>A0A238FFB7</accession>
<dbReference type="EMBL" id="FMSP01000008">
    <property type="protein sequence ID" value="SCV71927.1"/>
    <property type="molecule type" value="Genomic_DNA"/>
</dbReference>
<dbReference type="Proteomes" id="UP000198372">
    <property type="component" value="Unassembled WGS sequence"/>
</dbReference>
<organism evidence="3 4">
    <name type="scientific">Microbotryum intermedium</name>
    <dbReference type="NCBI Taxonomy" id="269621"/>
    <lineage>
        <taxon>Eukaryota</taxon>
        <taxon>Fungi</taxon>
        <taxon>Dikarya</taxon>
        <taxon>Basidiomycota</taxon>
        <taxon>Pucciniomycotina</taxon>
        <taxon>Microbotryomycetes</taxon>
        <taxon>Microbotryales</taxon>
        <taxon>Microbotryaceae</taxon>
        <taxon>Microbotryum</taxon>
    </lineage>
</organism>
<evidence type="ECO:0000259" key="2">
    <source>
        <dbReference type="PROSITE" id="PS51112"/>
    </source>
</evidence>
<keyword evidence="4" id="KW-1185">Reference proteome</keyword>
<feature type="domain" description="AMMECR1" evidence="2">
    <location>
        <begin position="13"/>
        <end position="290"/>
    </location>
</feature>
<reference evidence="4" key="1">
    <citation type="submission" date="2016-09" db="EMBL/GenBank/DDBJ databases">
        <authorList>
            <person name="Jeantristanb JTB J.-T."/>
            <person name="Ricardo R."/>
        </authorList>
    </citation>
    <scope>NUCLEOTIDE SEQUENCE [LARGE SCALE GENOMIC DNA]</scope>
</reference>
<dbReference type="PANTHER" id="PTHR13016:SF0">
    <property type="entry name" value="AMME SYNDROME CANDIDATE GENE 1 PROTEIN"/>
    <property type="match status" value="1"/>
</dbReference>
<dbReference type="AlphaFoldDB" id="A0A238FFB7"/>
<dbReference type="InterPro" id="IPR027485">
    <property type="entry name" value="AMMECR1_N"/>
</dbReference>
<protein>
    <submittedName>
        <fullName evidence="3">BQ2448_4621 protein</fullName>
    </submittedName>
</protein>
<name>A0A238FFB7_9BASI</name>
<sequence>MSPITAATTAWSSDDSDQGALSEHAYYCFDVIDSKLNSTPLAPPRFDGNLQYPLFVTWNIKSRSSDATRLRGCIGNFEPMSIGEGLREYAAISAFEDRRFDPITAKEVPRLECGVSLLTDFELCDNYLDWTIGTHGIYIQLPNPVVFKPKPYIPSSPLTSTPSSTPTSSASSLSLDSRSSSCTTASSVPSSTTSSTKAISRRPTYLSISQLPPMELEKAPRTSSRSILSATYLPDVAAEQGWTQLEAIDSVIRKSGYSGRITQEIRNSLRLARYQSKKVHVTWEEWKAARG</sequence>
<dbReference type="STRING" id="269621.A0A238FFB7"/>
<feature type="region of interest" description="Disordered" evidence="1">
    <location>
        <begin position="156"/>
        <end position="199"/>
    </location>
</feature>
<proteinExistence type="predicted"/>
<feature type="compositionally biased region" description="Low complexity" evidence="1">
    <location>
        <begin position="156"/>
        <end position="196"/>
    </location>
</feature>
<evidence type="ECO:0000313" key="3">
    <source>
        <dbReference type="EMBL" id="SCV71927.1"/>
    </source>
</evidence>
<gene>
    <name evidence="3" type="ORF">BQ2448_4621</name>
</gene>
<evidence type="ECO:0000313" key="4">
    <source>
        <dbReference type="Proteomes" id="UP000198372"/>
    </source>
</evidence>
<dbReference type="Pfam" id="PF01871">
    <property type="entry name" value="AMMECR1"/>
    <property type="match status" value="2"/>
</dbReference>
<dbReference type="InterPro" id="IPR036071">
    <property type="entry name" value="AMMECR1_dom_sf"/>
</dbReference>
<evidence type="ECO:0000256" key="1">
    <source>
        <dbReference type="SAM" id="MobiDB-lite"/>
    </source>
</evidence>
<dbReference type="Gene3D" id="3.30.1490.150">
    <property type="entry name" value="Hypothetical protein ph0010, domain 2"/>
    <property type="match status" value="1"/>
</dbReference>
<dbReference type="Gene3D" id="3.30.700.20">
    <property type="entry name" value="Hypothetical protein ph0010, domain 1"/>
    <property type="match status" value="1"/>
</dbReference>